<dbReference type="Proteomes" id="UP001044222">
    <property type="component" value="Chromosome 7"/>
</dbReference>
<dbReference type="EMBL" id="JAFIRN010000007">
    <property type="protein sequence ID" value="KAG5845893.1"/>
    <property type="molecule type" value="Genomic_DNA"/>
</dbReference>
<keyword evidence="2" id="KW-1003">Cell membrane</keyword>
<evidence type="ECO:0000256" key="4">
    <source>
        <dbReference type="ARBA" id="ARBA00022729"/>
    </source>
</evidence>
<dbReference type="InterPro" id="IPR045860">
    <property type="entry name" value="Snake_toxin-like_sf"/>
</dbReference>
<evidence type="ECO:0000256" key="6">
    <source>
        <dbReference type="ARBA" id="ARBA00023157"/>
    </source>
</evidence>
<dbReference type="AlphaFoldDB" id="A0A9D3RWL6"/>
<keyword evidence="6" id="KW-1015">Disulfide bond</keyword>
<accession>A0A9D3RWL6</accession>
<organism evidence="9 10">
    <name type="scientific">Anguilla anguilla</name>
    <name type="common">European freshwater eel</name>
    <name type="synonym">Muraena anguilla</name>
    <dbReference type="NCBI Taxonomy" id="7936"/>
    <lineage>
        <taxon>Eukaryota</taxon>
        <taxon>Metazoa</taxon>
        <taxon>Chordata</taxon>
        <taxon>Craniata</taxon>
        <taxon>Vertebrata</taxon>
        <taxon>Euteleostomi</taxon>
        <taxon>Actinopterygii</taxon>
        <taxon>Neopterygii</taxon>
        <taxon>Teleostei</taxon>
        <taxon>Anguilliformes</taxon>
        <taxon>Anguillidae</taxon>
        <taxon>Anguilla</taxon>
    </lineage>
</organism>
<evidence type="ECO:0000256" key="8">
    <source>
        <dbReference type="ARBA" id="ARBA00023288"/>
    </source>
</evidence>
<comment type="subcellular location">
    <subcellularLocation>
        <location evidence="1">Cell membrane</location>
        <topology evidence="1">Lipid-anchor</topology>
        <topology evidence="1">GPI-anchor</topology>
    </subcellularLocation>
</comment>
<evidence type="ECO:0000256" key="1">
    <source>
        <dbReference type="ARBA" id="ARBA00004609"/>
    </source>
</evidence>
<reference evidence="9" key="1">
    <citation type="submission" date="2021-01" db="EMBL/GenBank/DDBJ databases">
        <title>A chromosome-scale assembly of European eel, Anguilla anguilla.</title>
        <authorList>
            <person name="Henkel C."/>
            <person name="Jong-Raadsen S.A."/>
            <person name="Dufour S."/>
            <person name="Weltzien F.-A."/>
            <person name="Palstra A.P."/>
            <person name="Pelster B."/>
            <person name="Spaink H.P."/>
            <person name="Van Den Thillart G.E."/>
            <person name="Jansen H."/>
            <person name="Zahm M."/>
            <person name="Klopp C."/>
            <person name="Cedric C."/>
            <person name="Louis A."/>
            <person name="Berthelot C."/>
            <person name="Parey E."/>
            <person name="Roest Crollius H."/>
            <person name="Montfort J."/>
            <person name="Robinson-Rechavi M."/>
            <person name="Bucao C."/>
            <person name="Bouchez O."/>
            <person name="Gislard M."/>
            <person name="Lluch J."/>
            <person name="Milhes M."/>
            <person name="Lampietro C."/>
            <person name="Lopez Roques C."/>
            <person name="Donnadieu C."/>
            <person name="Braasch I."/>
            <person name="Desvignes T."/>
            <person name="Postlethwait J."/>
            <person name="Bobe J."/>
            <person name="Guiguen Y."/>
            <person name="Dirks R."/>
        </authorList>
    </citation>
    <scope>NUCLEOTIDE SEQUENCE</scope>
    <source>
        <strain evidence="9">Tag_6206</strain>
        <tissue evidence="9">Liver</tissue>
    </source>
</reference>
<evidence type="ECO:0008006" key="11">
    <source>
        <dbReference type="Google" id="ProtNLM"/>
    </source>
</evidence>
<keyword evidence="5" id="KW-0472">Membrane</keyword>
<evidence type="ECO:0000256" key="2">
    <source>
        <dbReference type="ARBA" id="ARBA00022475"/>
    </source>
</evidence>
<keyword evidence="10" id="KW-1185">Reference proteome</keyword>
<keyword evidence="3" id="KW-0336">GPI-anchor</keyword>
<evidence type="ECO:0000256" key="7">
    <source>
        <dbReference type="ARBA" id="ARBA00023180"/>
    </source>
</evidence>
<proteinExistence type="predicted"/>
<evidence type="ECO:0000256" key="3">
    <source>
        <dbReference type="ARBA" id="ARBA00022622"/>
    </source>
</evidence>
<comment type="caution">
    <text evidence="9">The sequence shown here is derived from an EMBL/GenBank/DDBJ whole genome shotgun (WGS) entry which is preliminary data.</text>
</comment>
<keyword evidence="4" id="KW-0732">Signal</keyword>
<keyword evidence="7" id="KW-0325">Glycoprotein</keyword>
<dbReference type="GO" id="GO:0098552">
    <property type="term" value="C:side of membrane"/>
    <property type="evidence" value="ECO:0007669"/>
    <property type="project" value="UniProtKB-KW"/>
</dbReference>
<name>A0A9D3RWL6_ANGAN</name>
<evidence type="ECO:0000256" key="5">
    <source>
        <dbReference type="ARBA" id="ARBA00023136"/>
    </source>
</evidence>
<evidence type="ECO:0000313" key="9">
    <source>
        <dbReference type="EMBL" id="KAG5845893.1"/>
    </source>
</evidence>
<sequence>MVQQQEIMFRLTLYRALCVTCPHHCALLCICLLCAPLVSRGLLCNFCPVQPKRQRPNATATTECGPRDRCYSGRAFFGSVHFLSAQGCVSRELCGTVQPVTFMNATYPMNYTCCCRDRCNLWPRQYSTLLGMMPGSQGGVAMNVTVDDVTVDDCPEDNRLQEHSNNTGVGPGLKVLSALN</sequence>
<dbReference type="PANTHER" id="PTHR47613">
    <property type="entry name" value="SPERM ACROSOME MEMBRANE-ASSOCIATED PROTEIN 4"/>
    <property type="match status" value="1"/>
</dbReference>
<dbReference type="PANTHER" id="PTHR47613:SF1">
    <property type="entry name" value="SPERM ACROSOME MEMBRANE-ASSOCIATED PROTEIN 4"/>
    <property type="match status" value="1"/>
</dbReference>
<dbReference type="Gene3D" id="2.10.60.10">
    <property type="entry name" value="CD59"/>
    <property type="match status" value="1"/>
</dbReference>
<dbReference type="GO" id="GO:0035036">
    <property type="term" value="P:sperm-egg recognition"/>
    <property type="evidence" value="ECO:0007669"/>
    <property type="project" value="TreeGrafter"/>
</dbReference>
<gene>
    <name evidence="9" type="ORF">ANANG_G00144010</name>
</gene>
<dbReference type="InterPro" id="IPR046354">
    <property type="entry name" value="SPACA4/Bouncer"/>
</dbReference>
<keyword evidence="8" id="KW-0449">Lipoprotein</keyword>
<evidence type="ECO:0000313" key="10">
    <source>
        <dbReference type="Proteomes" id="UP001044222"/>
    </source>
</evidence>
<protein>
    <recommendedName>
        <fullName evidence="11">UPAR/Ly6 domain-containing protein</fullName>
    </recommendedName>
</protein>
<dbReference type="GO" id="GO:0005886">
    <property type="term" value="C:plasma membrane"/>
    <property type="evidence" value="ECO:0007669"/>
    <property type="project" value="UniProtKB-SubCell"/>
</dbReference>